<dbReference type="EMBL" id="KN838542">
    <property type="protein sequence ID" value="KIK08444.1"/>
    <property type="molecule type" value="Genomic_DNA"/>
</dbReference>
<reference evidence="5" key="2">
    <citation type="submission" date="2015-01" db="EMBL/GenBank/DDBJ databases">
        <title>Evolutionary Origins and Diversification of the Mycorrhizal Mutualists.</title>
        <authorList>
            <consortium name="DOE Joint Genome Institute"/>
            <consortium name="Mycorrhizal Genomics Consortium"/>
            <person name="Kohler A."/>
            <person name="Kuo A."/>
            <person name="Nagy L.G."/>
            <person name="Floudas D."/>
            <person name="Copeland A."/>
            <person name="Barry K.W."/>
            <person name="Cichocki N."/>
            <person name="Veneault-Fourrey C."/>
            <person name="LaButti K."/>
            <person name="Lindquist E.A."/>
            <person name="Lipzen A."/>
            <person name="Lundell T."/>
            <person name="Morin E."/>
            <person name="Murat C."/>
            <person name="Riley R."/>
            <person name="Ohm R."/>
            <person name="Sun H."/>
            <person name="Tunlid A."/>
            <person name="Henrissat B."/>
            <person name="Grigoriev I.V."/>
            <person name="Hibbett D.S."/>
            <person name="Martin F."/>
        </authorList>
    </citation>
    <scope>NUCLEOTIDE SEQUENCE [LARGE SCALE GENOMIC DNA]</scope>
    <source>
        <strain evidence="5">LaAM-08-1</strain>
    </source>
</reference>
<keyword evidence="5" id="KW-1185">Reference proteome</keyword>
<organism evidence="4 5">
    <name type="scientific">Laccaria amethystina LaAM-08-1</name>
    <dbReference type="NCBI Taxonomy" id="1095629"/>
    <lineage>
        <taxon>Eukaryota</taxon>
        <taxon>Fungi</taxon>
        <taxon>Dikarya</taxon>
        <taxon>Basidiomycota</taxon>
        <taxon>Agaricomycotina</taxon>
        <taxon>Agaricomycetes</taxon>
        <taxon>Agaricomycetidae</taxon>
        <taxon>Agaricales</taxon>
        <taxon>Agaricineae</taxon>
        <taxon>Hydnangiaceae</taxon>
        <taxon>Laccaria</taxon>
    </lineage>
</organism>
<proteinExistence type="inferred from homology"/>
<dbReference type="AlphaFoldDB" id="A0A0C9Y3K9"/>
<sequence>MSWLKEAAGGGPLPPYVDNSLEGKVPDPRIPNRMVANKAANRPFLAYHEYREKQEALHAAWLKKKHERDEKIARGEKVGPLERDPTAQEEVGLLGLLKFIVLLLLFASLAGKFITGSYTWEYESKWIRWKTYWPTNQRLFSLNLLAEYDGTRANRPTYLAIDGDVYDVSKGAAYQPGGSYHILAGHEGARAFGTGCFKTHRTHDTRGMSESELRSLAHWKKFYVEHKDYVKVGRVVLPSIDPASPIPEHCDPKKTRQSDEKKPTQDGVSEAKASDAMEKTKSTAGKYDEL</sequence>
<dbReference type="SMART" id="SM01117">
    <property type="entry name" value="Cyt-b5"/>
    <property type="match status" value="1"/>
</dbReference>
<dbReference type="GO" id="GO:0012505">
    <property type="term" value="C:endomembrane system"/>
    <property type="evidence" value="ECO:0007669"/>
    <property type="project" value="TreeGrafter"/>
</dbReference>
<dbReference type="Pfam" id="PF00173">
    <property type="entry name" value="Cyt-b5"/>
    <property type="match status" value="1"/>
</dbReference>
<feature type="compositionally biased region" description="Basic and acidic residues" evidence="2">
    <location>
        <begin position="272"/>
        <end position="290"/>
    </location>
</feature>
<feature type="region of interest" description="Disordered" evidence="2">
    <location>
        <begin position="241"/>
        <end position="290"/>
    </location>
</feature>
<dbReference type="GO" id="GO:0016020">
    <property type="term" value="C:membrane"/>
    <property type="evidence" value="ECO:0007669"/>
    <property type="project" value="TreeGrafter"/>
</dbReference>
<name>A0A0C9Y3K9_9AGAR</name>
<dbReference type="InterPro" id="IPR050577">
    <property type="entry name" value="MAPR/NEUFC/NENF-like"/>
</dbReference>
<evidence type="ECO:0000313" key="4">
    <source>
        <dbReference type="EMBL" id="KIK08444.1"/>
    </source>
</evidence>
<reference evidence="4 5" key="1">
    <citation type="submission" date="2014-04" db="EMBL/GenBank/DDBJ databases">
        <authorList>
            <consortium name="DOE Joint Genome Institute"/>
            <person name="Kuo A."/>
            <person name="Kohler A."/>
            <person name="Nagy L.G."/>
            <person name="Floudas D."/>
            <person name="Copeland A."/>
            <person name="Barry K.W."/>
            <person name="Cichocki N."/>
            <person name="Veneault-Fourrey C."/>
            <person name="LaButti K."/>
            <person name="Lindquist E.A."/>
            <person name="Lipzen A."/>
            <person name="Lundell T."/>
            <person name="Morin E."/>
            <person name="Murat C."/>
            <person name="Sun H."/>
            <person name="Tunlid A."/>
            <person name="Henrissat B."/>
            <person name="Grigoriev I.V."/>
            <person name="Hibbett D.S."/>
            <person name="Martin F."/>
            <person name="Nordberg H.P."/>
            <person name="Cantor M.N."/>
            <person name="Hua S.X."/>
        </authorList>
    </citation>
    <scope>NUCLEOTIDE SEQUENCE [LARGE SCALE GENOMIC DNA]</scope>
    <source>
        <strain evidence="4 5">LaAM-08-1</strain>
    </source>
</reference>
<evidence type="ECO:0000256" key="2">
    <source>
        <dbReference type="SAM" id="MobiDB-lite"/>
    </source>
</evidence>
<protein>
    <recommendedName>
        <fullName evidence="3">Cytochrome b5 heme-binding domain-containing protein</fullName>
    </recommendedName>
</protein>
<evidence type="ECO:0000256" key="1">
    <source>
        <dbReference type="ARBA" id="ARBA00038357"/>
    </source>
</evidence>
<accession>A0A0C9Y3K9</accession>
<dbReference type="OrthoDB" id="10257697at2759"/>
<feature type="domain" description="Cytochrome b5 heme-binding" evidence="3">
    <location>
        <begin position="140"/>
        <end position="236"/>
    </location>
</feature>
<dbReference type="InterPro" id="IPR001199">
    <property type="entry name" value="Cyt_B5-like_heme/steroid-bd"/>
</dbReference>
<feature type="compositionally biased region" description="Basic and acidic residues" evidence="2">
    <location>
        <begin position="248"/>
        <end position="264"/>
    </location>
</feature>
<dbReference type="InterPro" id="IPR036400">
    <property type="entry name" value="Cyt_B5-like_heme/steroid_sf"/>
</dbReference>
<dbReference type="PANTHER" id="PTHR10281:SF76">
    <property type="entry name" value="CALCUTTA CUP-RELATED"/>
    <property type="match status" value="1"/>
</dbReference>
<evidence type="ECO:0000259" key="3">
    <source>
        <dbReference type="SMART" id="SM01117"/>
    </source>
</evidence>
<evidence type="ECO:0000313" key="5">
    <source>
        <dbReference type="Proteomes" id="UP000054477"/>
    </source>
</evidence>
<dbReference type="Gene3D" id="3.10.120.10">
    <property type="entry name" value="Cytochrome b5-like heme/steroid binding domain"/>
    <property type="match status" value="1"/>
</dbReference>
<dbReference type="HOGENOM" id="CLU_070889_1_0_1"/>
<dbReference type="PANTHER" id="PTHR10281">
    <property type="entry name" value="MEMBRANE-ASSOCIATED PROGESTERONE RECEPTOR COMPONENT-RELATED"/>
    <property type="match status" value="1"/>
</dbReference>
<dbReference type="SUPFAM" id="SSF55856">
    <property type="entry name" value="Cytochrome b5-like heme/steroid binding domain"/>
    <property type="match status" value="1"/>
</dbReference>
<dbReference type="Proteomes" id="UP000054477">
    <property type="component" value="Unassembled WGS sequence"/>
</dbReference>
<gene>
    <name evidence="4" type="ORF">K443DRAFT_672465</name>
</gene>
<comment type="similarity">
    <text evidence="1">Belongs to the cytochrome b5 family. MAPR subfamily.</text>
</comment>